<dbReference type="NCBIfam" id="TIGR00756">
    <property type="entry name" value="PPR"/>
    <property type="match status" value="3"/>
</dbReference>
<evidence type="ECO:0000256" key="1">
    <source>
        <dbReference type="ARBA" id="ARBA00007626"/>
    </source>
</evidence>
<dbReference type="AlphaFoldDB" id="A0A1Q3D0V6"/>
<dbReference type="Pfam" id="PF13041">
    <property type="entry name" value="PPR_2"/>
    <property type="match status" value="1"/>
</dbReference>
<evidence type="ECO:0000256" key="3">
    <source>
        <dbReference type="PROSITE-ProRule" id="PRU00708"/>
    </source>
</evidence>
<keyword evidence="5" id="KW-1185">Reference proteome</keyword>
<proteinExistence type="inferred from homology"/>
<dbReference type="PANTHER" id="PTHR45717:SF28">
    <property type="entry name" value="PENTACOTRIPEPTIDE-REPEAT REGION OF PRORP DOMAIN-CONTAINING PROTEIN"/>
    <property type="match status" value="1"/>
</dbReference>
<dbReference type="Gene3D" id="1.25.40.10">
    <property type="entry name" value="Tetratricopeptide repeat domain"/>
    <property type="match status" value="2"/>
</dbReference>
<accession>A0A1Q3D0V6</accession>
<dbReference type="InterPro" id="IPR011990">
    <property type="entry name" value="TPR-like_helical_dom_sf"/>
</dbReference>
<protein>
    <submittedName>
        <fullName evidence="4">PPR domain-containing protein/PPR_2 domain-containing protein</fullName>
    </submittedName>
</protein>
<dbReference type="InterPro" id="IPR002885">
    <property type="entry name" value="PPR_rpt"/>
</dbReference>
<dbReference type="GO" id="GO:0005739">
    <property type="term" value="C:mitochondrion"/>
    <property type="evidence" value="ECO:0007669"/>
    <property type="project" value="TreeGrafter"/>
</dbReference>
<comment type="similarity">
    <text evidence="1">Belongs to the PPR family. P subfamily.</text>
</comment>
<evidence type="ECO:0000313" key="4">
    <source>
        <dbReference type="EMBL" id="GAV86127.1"/>
    </source>
</evidence>
<reference evidence="5" key="1">
    <citation type="submission" date="2016-04" db="EMBL/GenBank/DDBJ databases">
        <title>Cephalotus genome sequencing.</title>
        <authorList>
            <person name="Fukushima K."/>
            <person name="Hasebe M."/>
            <person name="Fang X."/>
        </authorList>
    </citation>
    <scope>NUCLEOTIDE SEQUENCE [LARGE SCALE GENOMIC DNA]</scope>
    <source>
        <strain evidence="5">cv. St1</strain>
    </source>
</reference>
<dbReference type="GO" id="GO:0003729">
    <property type="term" value="F:mRNA binding"/>
    <property type="evidence" value="ECO:0007669"/>
    <property type="project" value="UniProtKB-ARBA"/>
</dbReference>
<dbReference type="PROSITE" id="PS51375">
    <property type="entry name" value="PPR"/>
    <property type="match status" value="3"/>
</dbReference>
<evidence type="ECO:0000313" key="5">
    <source>
        <dbReference type="Proteomes" id="UP000187406"/>
    </source>
</evidence>
<keyword evidence="2" id="KW-0677">Repeat</keyword>
<dbReference type="Proteomes" id="UP000187406">
    <property type="component" value="Unassembled WGS sequence"/>
</dbReference>
<dbReference type="OrthoDB" id="1890565at2759"/>
<feature type="repeat" description="PPR" evidence="3">
    <location>
        <begin position="189"/>
        <end position="223"/>
    </location>
</feature>
<gene>
    <name evidence="4" type="ORF">CFOL_v3_29560</name>
</gene>
<dbReference type="EMBL" id="BDDD01003806">
    <property type="protein sequence ID" value="GAV86127.1"/>
    <property type="molecule type" value="Genomic_DNA"/>
</dbReference>
<name>A0A1Q3D0V6_CEPFO</name>
<feature type="repeat" description="PPR" evidence="3">
    <location>
        <begin position="154"/>
        <end position="188"/>
    </location>
</feature>
<dbReference type="InParanoid" id="A0A1Q3D0V6"/>
<evidence type="ECO:0000256" key="2">
    <source>
        <dbReference type="ARBA" id="ARBA00022737"/>
    </source>
</evidence>
<dbReference type="STRING" id="3775.A0A1Q3D0V6"/>
<dbReference type="SUPFAM" id="SSF48452">
    <property type="entry name" value="TPR-like"/>
    <property type="match status" value="1"/>
</dbReference>
<comment type="caution">
    <text evidence="4">The sequence shown here is derived from an EMBL/GenBank/DDBJ whole genome shotgun (WGS) entry which is preliminary data.</text>
</comment>
<dbReference type="PANTHER" id="PTHR45717">
    <property type="entry name" value="OS12G0527900 PROTEIN"/>
    <property type="match status" value="1"/>
</dbReference>
<dbReference type="Pfam" id="PF01535">
    <property type="entry name" value="PPR"/>
    <property type="match status" value="3"/>
</dbReference>
<organism evidence="4 5">
    <name type="scientific">Cephalotus follicularis</name>
    <name type="common">Albany pitcher plant</name>
    <dbReference type="NCBI Taxonomy" id="3775"/>
    <lineage>
        <taxon>Eukaryota</taxon>
        <taxon>Viridiplantae</taxon>
        <taxon>Streptophyta</taxon>
        <taxon>Embryophyta</taxon>
        <taxon>Tracheophyta</taxon>
        <taxon>Spermatophyta</taxon>
        <taxon>Magnoliopsida</taxon>
        <taxon>eudicotyledons</taxon>
        <taxon>Gunneridae</taxon>
        <taxon>Pentapetalae</taxon>
        <taxon>rosids</taxon>
        <taxon>fabids</taxon>
        <taxon>Oxalidales</taxon>
        <taxon>Cephalotaceae</taxon>
        <taxon>Cephalotus</taxon>
    </lineage>
</organism>
<feature type="repeat" description="PPR" evidence="3">
    <location>
        <begin position="366"/>
        <end position="400"/>
    </location>
</feature>
<sequence length="506" mass="58010">MKLTRLVTVIFKNSPCFSHQNGLMGVSSYSSKTTTSSTTTTRIRKPWTWSGSMHDLYRRISPVGDPTASIVPILNQWVAEGRNVHRDQMYVFIREFRYYKRYTHALQLSMWMTDKMYFKLTSRDICLRLDLIAKVHGIEQSESYFNNIPLQLRCLEVYSALFNCYARVKSVEKAEAVLQKMRDLGLARTTLTFNVLLNLYYETGNYEKVDNVMQEMEAKGISFDKYTYTIRFNAYSSASDIEGMDKILASMECDPNVVLDWTAYASVANGYAKAGLTEKALAMLKKSEGLITTSKKRSVAYNFLLTQYAAIGKKDEVLRLWEDYQKKVKVLNQGYISLIPSLLKFDDIEKVEKIFEEWESRNLAYDIRIPNLFIGACCRKGLLAKAEALVNRVMSNGGKPDAFTWYYLATGYLQSNQTPKAVEMLKEAITACKPRWKPNRELIITCLDYLKREGDLEGAGKLIRLLRAKDIVSSDVQERLLNYMKNENSNLDALSVSFDDAVVENE</sequence>